<dbReference type="PROSITE" id="PS50889">
    <property type="entry name" value="S4"/>
    <property type="match status" value="1"/>
</dbReference>
<sequence>MSKFFNLNDVNNMNNIVYDDDALSAFAPKFKQDDDSLALDSTPPREIKKKKIRQPSKQVHDGPVVEVQLPAKKIVKKKKVKKQEIDSSPPQPPPVQSVTIKKVLKKKKKPVLAIKPPPMQKRESTPAPGRRSATPNQIDVDLSVIEEKVPIEARGRSPSVFQDPRNNYQEQLEKLKMELMIAQKEKELDTIRQQETQQNLQAELERQKLLTMYQNQQNSLKSSQPQVILPTPKLEHNIPLLQQQDLEIQNLKAQILTIQNPDYIQNIIKQELNRQQQQKMSFLQTDTTYCQADLDLKPAKPSDLSIFDQNSLMAQQQAYNMIQKRPKQQQQQQSKDPSPKAQRVDISIGPSIYRPSSKELENQSKMRDLEYEILQLKKDQQQIQQKPQDIISIVQALKPTQEPSKLKTELSAYMQEIKNLNEQQFMYQKQIQNELRTSQISQENQARLDKEKLDIENQKLQLQRQQYEFQLKQQEILQSQSFQQTQNMYNQQAQNFRQNGYNQLISTFAHSVNGPKRPSLGESMRFLMADLLK</sequence>
<dbReference type="EMBL" id="KI545981">
    <property type="protein sequence ID" value="EST48550.1"/>
    <property type="molecule type" value="Genomic_DNA"/>
</dbReference>
<proteinExistence type="predicted"/>
<evidence type="ECO:0000256" key="2">
    <source>
        <dbReference type="SAM" id="Coils"/>
    </source>
</evidence>
<feature type="coiled-coil region" evidence="2">
    <location>
        <begin position="443"/>
        <end position="477"/>
    </location>
</feature>
<evidence type="ECO:0000256" key="1">
    <source>
        <dbReference type="PROSITE-ProRule" id="PRU00182"/>
    </source>
</evidence>
<feature type="compositionally biased region" description="Low complexity" evidence="3">
    <location>
        <begin position="328"/>
        <end position="341"/>
    </location>
</feature>
<gene>
    <name evidence="4" type="ORF">SS50377_11161</name>
</gene>
<feature type="region of interest" description="Disordered" evidence="3">
    <location>
        <begin position="322"/>
        <end position="363"/>
    </location>
</feature>
<feature type="coiled-coil region" evidence="2">
    <location>
        <begin position="165"/>
        <end position="201"/>
    </location>
</feature>
<keyword evidence="1" id="KW-0694">RNA-binding</keyword>
<reference evidence="4" key="1">
    <citation type="journal article" date="2014" name="PLoS Genet.">
        <title>The Genome of Spironucleus salmonicida Highlights a Fish Pathogen Adapted to Fluctuating Environments.</title>
        <authorList>
            <person name="Xu F."/>
            <person name="Jerlstrom-Hultqvist J."/>
            <person name="Einarsson E."/>
            <person name="Astvaldsson A."/>
            <person name="Svard S.G."/>
            <person name="Andersson J.O."/>
        </authorList>
    </citation>
    <scope>NUCLEOTIDE SEQUENCE</scope>
</reference>
<evidence type="ECO:0000256" key="3">
    <source>
        <dbReference type="SAM" id="MobiDB-lite"/>
    </source>
</evidence>
<keyword evidence="2" id="KW-0175">Coiled coil</keyword>
<name>V6LVC8_9EUKA</name>
<dbReference type="AlphaFoldDB" id="V6LVC8"/>
<accession>V6LVC8</accession>
<protein>
    <submittedName>
        <fullName evidence="4">Uncharacterized protein</fullName>
    </submittedName>
</protein>
<organism evidence="4">
    <name type="scientific">Spironucleus salmonicida</name>
    <dbReference type="NCBI Taxonomy" id="348837"/>
    <lineage>
        <taxon>Eukaryota</taxon>
        <taxon>Metamonada</taxon>
        <taxon>Diplomonadida</taxon>
        <taxon>Hexamitidae</taxon>
        <taxon>Hexamitinae</taxon>
        <taxon>Spironucleus</taxon>
    </lineage>
</organism>
<dbReference type="VEuPathDB" id="GiardiaDB:SS50377_23568"/>
<feature type="region of interest" description="Disordered" evidence="3">
    <location>
        <begin position="33"/>
        <end position="135"/>
    </location>
</feature>
<dbReference type="GO" id="GO:0003723">
    <property type="term" value="F:RNA binding"/>
    <property type="evidence" value="ECO:0007669"/>
    <property type="project" value="UniProtKB-KW"/>
</dbReference>
<evidence type="ECO:0000313" key="4">
    <source>
        <dbReference type="EMBL" id="EST48550.1"/>
    </source>
</evidence>